<keyword evidence="12 13" id="KW-0472">Membrane</keyword>
<dbReference type="InterPro" id="IPR052348">
    <property type="entry name" value="Metallopeptidase_M50B"/>
</dbReference>
<keyword evidence="11" id="KW-0482">Metalloprotease</keyword>
<keyword evidence="16" id="KW-1185">Reference proteome</keyword>
<dbReference type="STRING" id="1121881.SAMN02745225_01960"/>
<dbReference type="PANTHER" id="PTHR35864:SF1">
    <property type="entry name" value="ZINC METALLOPROTEASE YWHC-RELATED"/>
    <property type="match status" value="1"/>
</dbReference>
<dbReference type="InterPro" id="IPR008915">
    <property type="entry name" value="Peptidase_M50"/>
</dbReference>
<feature type="transmembrane region" description="Helical" evidence="13">
    <location>
        <begin position="117"/>
        <end position="143"/>
    </location>
</feature>
<proteinExistence type="inferred from homology"/>
<evidence type="ECO:0000256" key="13">
    <source>
        <dbReference type="SAM" id="Phobius"/>
    </source>
</evidence>
<evidence type="ECO:0000256" key="6">
    <source>
        <dbReference type="ARBA" id="ARBA00022692"/>
    </source>
</evidence>
<comment type="cofactor">
    <cofactor evidence="1">
        <name>Zn(2+)</name>
        <dbReference type="ChEBI" id="CHEBI:29105"/>
    </cofactor>
</comment>
<comment type="similarity">
    <text evidence="3">Belongs to the peptidase M50B family.</text>
</comment>
<feature type="transmembrane region" description="Helical" evidence="13">
    <location>
        <begin position="33"/>
        <end position="56"/>
    </location>
</feature>
<keyword evidence="7" id="KW-0479">Metal-binding</keyword>
<evidence type="ECO:0000256" key="1">
    <source>
        <dbReference type="ARBA" id="ARBA00001947"/>
    </source>
</evidence>
<keyword evidence="5 15" id="KW-0645">Protease</keyword>
<sequence>MNRRKDTLVAIAIMMVILVIAALRHVINSVSILAILAIVPSVILHEVSHGYVAYLFGDDTAKRSGRLSLNPFVHIDVIGTLILPALLLLVGLTPFGYAKPVPVDVSKLKNPRNQGLLVALVGPFVNIVIAIVAGLLIHASIASQMASDPLISQSQIGSSLWDQFLFDLGTINVLLAVFNLIPIPPLDGSAILERFLPEALWQQYLSIRRFALPVLLFVVLLSPTLIYKIVSPVTQLWLNHFIP</sequence>
<dbReference type="PANTHER" id="PTHR35864">
    <property type="entry name" value="ZINC METALLOPROTEASE MJ0611-RELATED"/>
    <property type="match status" value="1"/>
</dbReference>
<evidence type="ECO:0000256" key="3">
    <source>
        <dbReference type="ARBA" id="ARBA00007931"/>
    </source>
</evidence>
<dbReference type="GO" id="GO:0008237">
    <property type="term" value="F:metallopeptidase activity"/>
    <property type="evidence" value="ECO:0007669"/>
    <property type="project" value="UniProtKB-KW"/>
</dbReference>
<evidence type="ECO:0000256" key="8">
    <source>
        <dbReference type="ARBA" id="ARBA00022801"/>
    </source>
</evidence>
<accession>A0A1M4XB24</accession>
<evidence type="ECO:0000259" key="14">
    <source>
        <dbReference type="Pfam" id="PF02163"/>
    </source>
</evidence>
<comment type="subcellular location">
    <subcellularLocation>
        <location evidence="2">Cell membrane</location>
        <topology evidence="2">Multi-pass membrane protein</topology>
    </subcellularLocation>
</comment>
<keyword evidence="6 13" id="KW-0812">Transmembrane</keyword>
<dbReference type="OrthoDB" id="9800627at2"/>
<dbReference type="GO" id="GO:0046872">
    <property type="term" value="F:metal ion binding"/>
    <property type="evidence" value="ECO:0007669"/>
    <property type="project" value="UniProtKB-KW"/>
</dbReference>
<reference evidence="16" key="1">
    <citation type="submission" date="2016-11" db="EMBL/GenBank/DDBJ databases">
        <authorList>
            <person name="Varghese N."/>
            <person name="Submissions S."/>
        </authorList>
    </citation>
    <scope>NUCLEOTIDE SEQUENCE [LARGE SCALE GENOMIC DNA]</scope>
    <source>
        <strain evidence="16">DSM 19514</strain>
    </source>
</reference>
<dbReference type="RefSeq" id="WP_084660404.1">
    <property type="nucleotide sequence ID" value="NZ_FQUL01000036.1"/>
</dbReference>
<feature type="domain" description="Peptidase M50" evidence="14">
    <location>
        <begin position="34"/>
        <end position="214"/>
    </location>
</feature>
<dbReference type="CDD" id="cd06158">
    <property type="entry name" value="S2P-M50_like_1"/>
    <property type="match status" value="1"/>
</dbReference>
<dbReference type="AlphaFoldDB" id="A0A1M4XB24"/>
<evidence type="ECO:0000256" key="11">
    <source>
        <dbReference type="ARBA" id="ARBA00023049"/>
    </source>
</evidence>
<evidence type="ECO:0000256" key="9">
    <source>
        <dbReference type="ARBA" id="ARBA00022833"/>
    </source>
</evidence>
<evidence type="ECO:0000313" key="15">
    <source>
        <dbReference type="EMBL" id="SHE90605.1"/>
    </source>
</evidence>
<evidence type="ECO:0000256" key="5">
    <source>
        <dbReference type="ARBA" id="ARBA00022670"/>
    </source>
</evidence>
<dbReference type="GO" id="GO:0005886">
    <property type="term" value="C:plasma membrane"/>
    <property type="evidence" value="ECO:0007669"/>
    <property type="project" value="UniProtKB-SubCell"/>
</dbReference>
<evidence type="ECO:0000256" key="4">
    <source>
        <dbReference type="ARBA" id="ARBA00022475"/>
    </source>
</evidence>
<protein>
    <submittedName>
        <fullName evidence="15">Zn-dependent protease (Includes SpoIVFB)</fullName>
    </submittedName>
</protein>
<feature type="transmembrane region" description="Helical" evidence="13">
    <location>
        <begin position="210"/>
        <end position="230"/>
    </location>
</feature>
<evidence type="ECO:0000256" key="7">
    <source>
        <dbReference type="ARBA" id="ARBA00022723"/>
    </source>
</evidence>
<dbReference type="Pfam" id="PF02163">
    <property type="entry name" value="Peptidase_M50"/>
    <property type="match status" value="1"/>
</dbReference>
<organism evidence="15 16">
    <name type="scientific">Ferrithrix thermotolerans DSM 19514</name>
    <dbReference type="NCBI Taxonomy" id="1121881"/>
    <lineage>
        <taxon>Bacteria</taxon>
        <taxon>Bacillati</taxon>
        <taxon>Actinomycetota</taxon>
        <taxon>Acidimicrobiia</taxon>
        <taxon>Acidimicrobiales</taxon>
        <taxon>Acidimicrobiaceae</taxon>
        <taxon>Ferrithrix</taxon>
    </lineage>
</organism>
<dbReference type="GO" id="GO:0006508">
    <property type="term" value="P:proteolysis"/>
    <property type="evidence" value="ECO:0007669"/>
    <property type="project" value="UniProtKB-KW"/>
</dbReference>
<dbReference type="Proteomes" id="UP000184295">
    <property type="component" value="Unassembled WGS sequence"/>
</dbReference>
<evidence type="ECO:0000256" key="2">
    <source>
        <dbReference type="ARBA" id="ARBA00004651"/>
    </source>
</evidence>
<evidence type="ECO:0000313" key="16">
    <source>
        <dbReference type="Proteomes" id="UP000184295"/>
    </source>
</evidence>
<evidence type="ECO:0000256" key="10">
    <source>
        <dbReference type="ARBA" id="ARBA00022989"/>
    </source>
</evidence>
<keyword evidence="8" id="KW-0378">Hydrolase</keyword>
<dbReference type="InterPro" id="IPR044537">
    <property type="entry name" value="Rip2-like"/>
</dbReference>
<feature type="transmembrane region" description="Helical" evidence="13">
    <location>
        <begin position="7"/>
        <end position="27"/>
    </location>
</feature>
<keyword evidence="4" id="KW-1003">Cell membrane</keyword>
<keyword evidence="9" id="KW-0862">Zinc</keyword>
<evidence type="ECO:0000256" key="12">
    <source>
        <dbReference type="ARBA" id="ARBA00023136"/>
    </source>
</evidence>
<name>A0A1M4XB24_9ACTN</name>
<keyword evidence="10 13" id="KW-1133">Transmembrane helix</keyword>
<dbReference type="EMBL" id="FQUL01000036">
    <property type="protein sequence ID" value="SHE90605.1"/>
    <property type="molecule type" value="Genomic_DNA"/>
</dbReference>
<feature type="transmembrane region" description="Helical" evidence="13">
    <location>
        <begin position="77"/>
        <end position="97"/>
    </location>
</feature>
<gene>
    <name evidence="15" type="ORF">SAMN02745225_01960</name>
</gene>